<evidence type="ECO:0000256" key="1">
    <source>
        <dbReference type="ARBA" id="ARBA00023002"/>
    </source>
</evidence>
<gene>
    <name evidence="4" type="ORF">DSM5745_07757</name>
</gene>
<proteinExistence type="predicted"/>
<comment type="caution">
    <text evidence="4">The sequence shown here is derived from an EMBL/GenBank/DDBJ whole genome shotgun (WGS) entry which is preliminary data.</text>
</comment>
<dbReference type="AlphaFoldDB" id="A0A3D8REV5"/>
<sequence length="779" mass="84263">MNYTPAGTPKRNPSPSPISPRQWNAILHKEHLKLEAGIRKDHLKRDLMALRSKLEVLAVAEQTASTGSEPSVLSLKACTLWYAISSAVLIWIPPETLALATLKGLGLYLTATGFWFCGLEFGERVLAKWCRRTVQGLLDAAEHGTLHRQKGDALDGVEFWCLGVVRRQLRRPCLVVGTTMRACDWVRQTCCAVTGPVSWLGLAIHKASLDSAPPSTHPQPLLLPSSLPTIPPQRNAPTTRTLGPNDPQIPSMGLGLGSLSGFYCSPSPLEARLSLLDHAYAIGLRFWDMANIYLDAEDPVGEWARRNPGKRDDVFVATRFGLRGRRMGRIRSAQIDKESSGEREEGGSRGEVSCCGYGNIALGYTRMELKPHNCKALNPKPQHDNPQRPLVLADIQEIPPRTDSHIQRRTLIVNGDRCITMRLAELGPDRGGARIARKADHDHGPQRETGQGREESYRQGVRRVAGGAEVVATEEPRLGAQLLGRAGRRSGPDRGVVGFAGVAVVDKGGVSDDVDDVEGCAPLQGRQQAQDPGQCFPGSRRTSEEAARRSGVVPRNGEGKGDPPPQGRPADIPDGEDPVEEAKLSDALAALLRLVVIEERTHTFERPQGAQRAEAGEPPSAKGRTPHGATVDRGGDDLEVAEAAHRIAPFEWGAFGRPVGIDGPFRANDVVSTGAINATGEVCHHAAVDCVRGGAGGAFSESRVLVQVKVRIRGVVELDHHQDEETRDGEDIDRPEHDEEPGAPDDESSIPPIRSIPDVFSPVDALAGSIAFRRVVAQR</sequence>
<organism evidence="4 5">
    <name type="scientific">Aspergillus mulundensis</name>
    <dbReference type="NCBI Taxonomy" id="1810919"/>
    <lineage>
        <taxon>Eukaryota</taxon>
        <taxon>Fungi</taxon>
        <taxon>Dikarya</taxon>
        <taxon>Ascomycota</taxon>
        <taxon>Pezizomycotina</taxon>
        <taxon>Eurotiomycetes</taxon>
        <taxon>Eurotiomycetidae</taxon>
        <taxon>Eurotiales</taxon>
        <taxon>Aspergillaceae</taxon>
        <taxon>Aspergillus</taxon>
        <taxon>Aspergillus subgen. Nidulantes</taxon>
    </lineage>
</organism>
<feature type="domain" description="NADP-dependent oxidoreductase" evidence="3">
    <location>
        <begin position="252"/>
        <end position="337"/>
    </location>
</feature>
<dbReference type="EMBL" id="PVWQ01000009">
    <property type="protein sequence ID" value="RDW72585.1"/>
    <property type="molecule type" value="Genomic_DNA"/>
</dbReference>
<evidence type="ECO:0000313" key="4">
    <source>
        <dbReference type="EMBL" id="RDW72585.1"/>
    </source>
</evidence>
<dbReference type="STRING" id="1810919.A0A3D8REV5"/>
<dbReference type="SUPFAM" id="SSF51430">
    <property type="entry name" value="NAD(P)-linked oxidoreductase"/>
    <property type="match status" value="1"/>
</dbReference>
<feature type="compositionally biased region" description="Basic and acidic residues" evidence="2">
    <location>
        <begin position="334"/>
        <end position="348"/>
    </location>
</feature>
<feature type="compositionally biased region" description="Basic and acidic residues" evidence="2">
    <location>
        <begin position="434"/>
        <end position="457"/>
    </location>
</feature>
<dbReference type="GeneID" id="38118127"/>
<feature type="compositionally biased region" description="Acidic residues" evidence="2">
    <location>
        <begin position="738"/>
        <end position="748"/>
    </location>
</feature>
<evidence type="ECO:0000259" key="3">
    <source>
        <dbReference type="Pfam" id="PF00248"/>
    </source>
</evidence>
<dbReference type="Pfam" id="PF00248">
    <property type="entry name" value="Aldo_ket_red"/>
    <property type="match status" value="1"/>
</dbReference>
<evidence type="ECO:0000313" key="5">
    <source>
        <dbReference type="Proteomes" id="UP000256690"/>
    </source>
</evidence>
<protein>
    <recommendedName>
        <fullName evidence="3">NADP-dependent oxidoreductase domain-containing protein</fullName>
    </recommendedName>
</protein>
<keyword evidence="5" id="KW-1185">Reference proteome</keyword>
<dbReference type="InterPro" id="IPR023210">
    <property type="entry name" value="NADP_OxRdtase_dom"/>
</dbReference>
<dbReference type="Proteomes" id="UP000256690">
    <property type="component" value="Unassembled WGS sequence"/>
</dbReference>
<feature type="region of interest" description="Disordered" evidence="2">
    <location>
        <begin position="603"/>
        <end position="630"/>
    </location>
</feature>
<accession>A0A3D8REV5</accession>
<evidence type="ECO:0000256" key="2">
    <source>
        <dbReference type="SAM" id="MobiDB-lite"/>
    </source>
</evidence>
<feature type="region of interest" description="Disordered" evidence="2">
    <location>
        <begin position="1"/>
        <end position="20"/>
    </location>
</feature>
<dbReference type="InterPro" id="IPR036812">
    <property type="entry name" value="NAD(P)_OxRdtase_dom_sf"/>
</dbReference>
<dbReference type="Gene3D" id="3.20.20.100">
    <property type="entry name" value="NADP-dependent oxidoreductase domain"/>
    <property type="match status" value="1"/>
</dbReference>
<feature type="region of interest" description="Disordered" evidence="2">
    <location>
        <begin position="719"/>
        <end position="756"/>
    </location>
</feature>
<dbReference type="RefSeq" id="XP_026601805.1">
    <property type="nucleotide sequence ID" value="XM_026749773.1"/>
</dbReference>
<keyword evidence="1" id="KW-0560">Oxidoreductase</keyword>
<feature type="region of interest" description="Disordered" evidence="2">
    <location>
        <begin position="434"/>
        <end position="458"/>
    </location>
</feature>
<dbReference type="GO" id="GO:0016491">
    <property type="term" value="F:oxidoreductase activity"/>
    <property type="evidence" value="ECO:0007669"/>
    <property type="project" value="UniProtKB-KW"/>
</dbReference>
<reference evidence="4 5" key="1">
    <citation type="journal article" date="2018" name="IMA Fungus">
        <title>IMA Genome-F 9: Draft genome sequence of Annulohypoxylon stygium, Aspergillus mulundensis, Berkeleyomyces basicola (syn. Thielaviopsis basicola), Ceratocystis smalleyi, two Cercospora beticola strains, Coleophoma cylindrospora, Fusarium fracticaudum, Phialophora cf. hyalina, and Morchella septimelata.</title>
        <authorList>
            <person name="Wingfield B.D."/>
            <person name="Bills G.F."/>
            <person name="Dong Y."/>
            <person name="Huang W."/>
            <person name="Nel W.J."/>
            <person name="Swalarsk-Parry B.S."/>
            <person name="Vaghefi N."/>
            <person name="Wilken P.M."/>
            <person name="An Z."/>
            <person name="de Beer Z.W."/>
            <person name="De Vos L."/>
            <person name="Chen L."/>
            <person name="Duong T.A."/>
            <person name="Gao Y."/>
            <person name="Hammerbacher A."/>
            <person name="Kikkert J.R."/>
            <person name="Li Y."/>
            <person name="Li H."/>
            <person name="Li K."/>
            <person name="Li Q."/>
            <person name="Liu X."/>
            <person name="Ma X."/>
            <person name="Naidoo K."/>
            <person name="Pethybridge S.J."/>
            <person name="Sun J."/>
            <person name="Steenkamp E.T."/>
            <person name="van der Nest M.A."/>
            <person name="van Wyk S."/>
            <person name="Wingfield M.J."/>
            <person name="Xiong C."/>
            <person name="Yue Q."/>
            <person name="Zhang X."/>
        </authorList>
    </citation>
    <scope>NUCLEOTIDE SEQUENCE [LARGE SCALE GENOMIC DNA]</scope>
    <source>
        <strain evidence="4 5">DSM 5745</strain>
    </source>
</reference>
<feature type="region of interest" description="Disordered" evidence="2">
    <location>
        <begin position="331"/>
        <end position="350"/>
    </location>
</feature>
<feature type="region of interest" description="Disordered" evidence="2">
    <location>
        <begin position="227"/>
        <end position="247"/>
    </location>
</feature>
<feature type="region of interest" description="Disordered" evidence="2">
    <location>
        <begin position="515"/>
        <end position="579"/>
    </location>
</feature>
<name>A0A3D8REV5_9EURO</name>